<evidence type="ECO:0000256" key="4">
    <source>
        <dbReference type="ARBA" id="ARBA00022448"/>
    </source>
</evidence>
<organism evidence="13 14">
    <name type="scientific">Pararhizobium mangrovi</name>
    <dbReference type="NCBI Taxonomy" id="2590452"/>
    <lineage>
        <taxon>Bacteria</taxon>
        <taxon>Pseudomonadati</taxon>
        <taxon>Pseudomonadota</taxon>
        <taxon>Alphaproteobacteria</taxon>
        <taxon>Hyphomicrobiales</taxon>
        <taxon>Rhizobiaceae</taxon>
        <taxon>Rhizobium/Agrobacterium group</taxon>
        <taxon>Pararhizobium</taxon>
    </lineage>
</organism>
<evidence type="ECO:0000256" key="8">
    <source>
        <dbReference type="ARBA" id="ARBA00022737"/>
    </source>
</evidence>
<reference evidence="13 14" key="1">
    <citation type="submission" date="2019-06" db="EMBL/GenBank/DDBJ databases">
        <authorList>
            <person name="Li M."/>
        </authorList>
    </citation>
    <scope>NUCLEOTIDE SEQUENCE [LARGE SCALE GENOMIC DNA]</scope>
    <source>
        <strain evidence="13 14">BGMRC6574</strain>
    </source>
</reference>
<evidence type="ECO:0000256" key="6">
    <source>
        <dbReference type="ARBA" id="ARBA00022519"/>
    </source>
</evidence>
<comment type="similarity">
    <text evidence="11">Belongs to the binding-protein-dependent transport system permease family.</text>
</comment>
<feature type="transmembrane region" description="Helical" evidence="11">
    <location>
        <begin position="406"/>
        <end position="430"/>
    </location>
</feature>
<dbReference type="OrthoDB" id="7066776at2"/>
<feature type="transmembrane region" description="Helical" evidence="11">
    <location>
        <begin position="135"/>
        <end position="155"/>
    </location>
</feature>
<keyword evidence="6" id="KW-0997">Cell inner membrane</keyword>
<dbReference type="InterPro" id="IPR005947">
    <property type="entry name" value="ThiP_ABC_transpt"/>
</dbReference>
<name>A0A506UA26_9HYPH</name>
<comment type="caution">
    <text evidence="13">The sequence shown here is derived from an EMBL/GenBank/DDBJ whole genome shotgun (WGS) entry which is preliminary data.</text>
</comment>
<feature type="transmembrane region" description="Helical" evidence="11">
    <location>
        <begin position="377"/>
        <end position="400"/>
    </location>
</feature>
<keyword evidence="4 11" id="KW-0813">Transport</keyword>
<comment type="subcellular location">
    <subcellularLocation>
        <location evidence="1">Cell inner membrane</location>
        <topology evidence="1">Multi-pass membrane protein</topology>
    </subcellularLocation>
    <subcellularLocation>
        <location evidence="11">Cell membrane</location>
        <topology evidence="11">Multi-pass membrane protein</topology>
    </subcellularLocation>
</comment>
<feature type="domain" description="ABC transmembrane type-1" evidence="12">
    <location>
        <begin position="55"/>
        <end position="261"/>
    </location>
</feature>
<evidence type="ECO:0000313" key="14">
    <source>
        <dbReference type="Proteomes" id="UP000320314"/>
    </source>
</evidence>
<keyword evidence="5" id="KW-1003">Cell membrane</keyword>
<dbReference type="Proteomes" id="UP000320314">
    <property type="component" value="Unassembled WGS sequence"/>
</dbReference>
<dbReference type="GO" id="GO:0022857">
    <property type="term" value="F:transmembrane transporter activity"/>
    <property type="evidence" value="ECO:0007669"/>
    <property type="project" value="InterPro"/>
</dbReference>
<keyword evidence="14" id="KW-1185">Reference proteome</keyword>
<dbReference type="InterPro" id="IPR000515">
    <property type="entry name" value="MetI-like"/>
</dbReference>
<feature type="transmembrane region" description="Helical" evidence="11">
    <location>
        <begin position="243"/>
        <end position="265"/>
    </location>
</feature>
<comment type="subunit">
    <text evidence="2">The complex is composed of two ATP-binding proteins (ThiQ), two transmembrane proteins (ThiP) and a solute-binding protein (ThiB).</text>
</comment>
<dbReference type="InterPro" id="IPR035906">
    <property type="entry name" value="MetI-like_sf"/>
</dbReference>
<evidence type="ECO:0000256" key="3">
    <source>
        <dbReference type="ARBA" id="ARBA00016947"/>
    </source>
</evidence>
<dbReference type="CDD" id="cd06261">
    <property type="entry name" value="TM_PBP2"/>
    <property type="match status" value="2"/>
</dbReference>
<dbReference type="AlphaFoldDB" id="A0A506UA26"/>
<evidence type="ECO:0000256" key="1">
    <source>
        <dbReference type="ARBA" id="ARBA00004429"/>
    </source>
</evidence>
<dbReference type="PANTHER" id="PTHR30183">
    <property type="entry name" value="MOLYBDENUM TRANSPORT SYSTEM PERMEASE PROTEIN MODB"/>
    <property type="match status" value="1"/>
</dbReference>
<feature type="transmembrane region" description="Helical" evidence="11">
    <location>
        <begin position="332"/>
        <end position="356"/>
    </location>
</feature>
<dbReference type="Pfam" id="PF00528">
    <property type="entry name" value="BPD_transp_1"/>
    <property type="match status" value="1"/>
</dbReference>
<keyword evidence="7 11" id="KW-0812">Transmembrane</keyword>
<dbReference type="PROSITE" id="PS50928">
    <property type="entry name" value="ABC_TM1"/>
    <property type="match status" value="2"/>
</dbReference>
<dbReference type="RefSeq" id="WP_141165868.1">
    <property type="nucleotide sequence ID" value="NZ_VHLH01000005.1"/>
</dbReference>
<dbReference type="PANTHER" id="PTHR30183:SF9">
    <property type="entry name" value="THIAMINE TRANSPORT SYSTEM PERMEASE PROTEIN THIP"/>
    <property type="match status" value="1"/>
</dbReference>
<feature type="transmembrane region" description="Helical" evidence="11">
    <location>
        <begin position="513"/>
        <end position="533"/>
    </location>
</feature>
<evidence type="ECO:0000256" key="10">
    <source>
        <dbReference type="ARBA" id="ARBA00023136"/>
    </source>
</evidence>
<gene>
    <name evidence="13" type="primary">thiP</name>
    <name evidence="13" type="ORF">FJU11_04705</name>
</gene>
<keyword evidence="8" id="KW-0677">Repeat</keyword>
<dbReference type="EMBL" id="VHLH01000005">
    <property type="protein sequence ID" value="TPW30730.1"/>
    <property type="molecule type" value="Genomic_DNA"/>
</dbReference>
<evidence type="ECO:0000256" key="5">
    <source>
        <dbReference type="ARBA" id="ARBA00022475"/>
    </source>
</evidence>
<feature type="transmembrane region" description="Helical" evidence="11">
    <location>
        <begin position="468"/>
        <end position="493"/>
    </location>
</feature>
<dbReference type="NCBIfam" id="TIGR01253">
    <property type="entry name" value="thiP"/>
    <property type="match status" value="1"/>
</dbReference>
<evidence type="ECO:0000256" key="2">
    <source>
        <dbReference type="ARBA" id="ARBA00011650"/>
    </source>
</evidence>
<accession>A0A506UA26</accession>
<feature type="transmembrane region" description="Helical" evidence="11">
    <location>
        <begin position="195"/>
        <end position="217"/>
    </location>
</feature>
<dbReference type="GO" id="GO:0005886">
    <property type="term" value="C:plasma membrane"/>
    <property type="evidence" value="ECO:0007669"/>
    <property type="project" value="UniProtKB-SubCell"/>
</dbReference>
<protein>
    <recommendedName>
        <fullName evidence="3">Thiamine transport system permease protein ThiP</fullName>
    </recommendedName>
</protein>
<dbReference type="Gene3D" id="1.10.3720.10">
    <property type="entry name" value="MetI-like"/>
    <property type="match status" value="2"/>
</dbReference>
<feature type="transmembrane region" description="Helical" evidence="11">
    <location>
        <begin position="286"/>
        <end position="312"/>
    </location>
</feature>
<evidence type="ECO:0000259" key="12">
    <source>
        <dbReference type="PROSITE" id="PS50928"/>
    </source>
</evidence>
<feature type="transmembrane region" description="Helical" evidence="11">
    <location>
        <begin position="58"/>
        <end position="80"/>
    </location>
</feature>
<proteinExistence type="inferred from homology"/>
<dbReference type="GO" id="GO:0015888">
    <property type="term" value="P:thiamine transport"/>
    <property type="evidence" value="ECO:0007669"/>
    <property type="project" value="InterPro"/>
</dbReference>
<feature type="transmembrane region" description="Helical" evidence="11">
    <location>
        <begin position="92"/>
        <end position="115"/>
    </location>
</feature>
<dbReference type="SUPFAM" id="SSF161098">
    <property type="entry name" value="MetI-like"/>
    <property type="match status" value="2"/>
</dbReference>
<evidence type="ECO:0000256" key="7">
    <source>
        <dbReference type="ARBA" id="ARBA00022692"/>
    </source>
</evidence>
<evidence type="ECO:0000256" key="9">
    <source>
        <dbReference type="ARBA" id="ARBA00022989"/>
    </source>
</evidence>
<sequence>MLTNGERRRWIVGGGLALALMAALVLAAVVPLLVATAGGAEARSATFDTYIWRVTRFTLLQAGLSTLLSVALAIPVTSALARRRRFFGREWLVRLLAVPLGLPQIVATLGLLAVWGRQGLVNEALLAAGAGYPVSIYGLPGILLAHVFFNMPLAARLMLFEVERTPGEYWALAGQLSMRRSAVFRLIEWPAIARVLPGAAGLVFMLCATSFTIVLLIGGGPGATTIEVAIYQALRFDFDPPRAVVLGLFQIVLTGLVLVALKCLGGRAEHGGTSGRAVRRQEPDTALARTADGTAIALGAAFLLAPMAAIAVDGLRADLLRLLGEGAVWRAIGTSLAIAFVAGCLGVLLALVLAAARHAALPLAMRHASARAFCASTGAASSLILLVPPIVLGAGWFVALHGVTDVFALAPVVVVIINAMMALPFVVRVVEPALASHRARTGRLALSLGISGWRRMRLVDWPGLRRPLFVALAFAMALSLGDLGAIALFGGQGTTTLPYLLLQRMGSYRTADASGLALLLAIVCLALMTAGSLGTREEERPW</sequence>
<feature type="domain" description="ABC transmembrane type-1" evidence="12">
    <location>
        <begin position="332"/>
        <end position="529"/>
    </location>
</feature>
<keyword evidence="10 11" id="KW-0472">Membrane</keyword>
<keyword evidence="9 11" id="KW-1133">Transmembrane helix</keyword>
<evidence type="ECO:0000313" key="13">
    <source>
        <dbReference type="EMBL" id="TPW30730.1"/>
    </source>
</evidence>
<evidence type="ECO:0000256" key="11">
    <source>
        <dbReference type="RuleBase" id="RU363032"/>
    </source>
</evidence>